<dbReference type="EMBL" id="CABL01000008">
    <property type="protein sequence ID" value="CBH75431.1"/>
    <property type="molecule type" value="Genomic_DNA"/>
</dbReference>
<evidence type="ECO:0000313" key="2">
    <source>
        <dbReference type="EMBL" id="CBH75431.1"/>
    </source>
</evidence>
<protein>
    <submittedName>
        <fullName evidence="2">Uncharacterized protein</fullName>
    </submittedName>
</protein>
<dbReference type="AlphaFoldDB" id="E6PG43"/>
<accession>E6PG43</accession>
<evidence type="ECO:0000256" key="1">
    <source>
        <dbReference type="SAM" id="MobiDB-lite"/>
    </source>
</evidence>
<comment type="caution">
    <text evidence="2">The sequence shown here is derived from an EMBL/GenBank/DDBJ whole genome shotgun (WGS) entry which is preliminary data.</text>
</comment>
<sequence length="116" mass="13309">MMNFDIDRLSEAELIELNNKIVARLRFMNDMRAHAHMLNFRIGDRVSFSTDAGAKICGILTRYNRKTVTVITDDGARWNVSPRFIRMHDPKPTNTAPARTQDPVRQPDLTLPALEE</sequence>
<proteinExistence type="predicted"/>
<gene>
    <name evidence="2" type="ORF">CARN1_1448</name>
</gene>
<organism evidence="2">
    <name type="scientific">mine drainage metagenome</name>
    <dbReference type="NCBI Taxonomy" id="410659"/>
    <lineage>
        <taxon>unclassified sequences</taxon>
        <taxon>metagenomes</taxon>
        <taxon>ecological metagenomes</taxon>
    </lineage>
</organism>
<reference evidence="2" key="1">
    <citation type="submission" date="2009-10" db="EMBL/GenBank/DDBJ databases">
        <title>Diversity of trophic interactions inside an arsenic-rich microbial ecosystem.</title>
        <authorList>
            <person name="Bertin P.N."/>
            <person name="Heinrich-Salmeron A."/>
            <person name="Pelletier E."/>
            <person name="Goulhen-Chollet F."/>
            <person name="Arsene-Ploetze F."/>
            <person name="Gallien S."/>
            <person name="Calteau A."/>
            <person name="Vallenet D."/>
            <person name="Casiot C."/>
            <person name="Chane-Woon-Ming B."/>
            <person name="Giloteaux L."/>
            <person name="Barakat M."/>
            <person name="Bonnefoy V."/>
            <person name="Bruneel O."/>
            <person name="Chandler M."/>
            <person name="Cleiss J."/>
            <person name="Duran R."/>
            <person name="Elbaz-Poulichet F."/>
            <person name="Fonknechten N."/>
            <person name="Lauga B."/>
            <person name="Mornico D."/>
            <person name="Ortet P."/>
            <person name="Schaeffer C."/>
            <person name="Siguier P."/>
            <person name="Alexander Thil Smith A."/>
            <person name="Van Dorsselaer A."/>
            <person name="Weissenbach J."/>
            <person name="Medigue C."/>
            <person name="Le Paslier D."/>
        </authorList>
    </citation>
    <scope>NUCLEOTIDE SEQUENCE</scope>
</reference>
<name>E6PG43_9ZZZZ</name>
<feature type="region of interest" description="Disordered" evidence="1">
    <location>
        <begin position="83"/>
        <end position="116"/>
    </location>
</feature>